<organism evidence="2">
    <name type="scientific">uncultured Nocardioidaceae bacterium</name>
    <dbReference type="NCBI Taxonomy" id="253824"/>
    <lineage>
        <taxon>Bacteria</taxon>
        <taxon>Bacillati</taxon>
        <taxon>Actinomycetota</taxon>
        <taxon>Actinomycetes</taxon>
        <taxon>Propionibacteriales</taxon>
        <taxon>Nocardioidaceae</taxon>
        <taxon>environmental samples</taxon>
    </lineage>
</organism>
<accession>A0A6J4N3P6</accession>
<dbReference type="AlphaFoldDB" id="A0A6J4N3P6"/>
<feature type="compositionally biased region" description="Low complexity" evidence="1">
    <location>
        <begin position="98"/>
        <end position="123"/>
    </location>
</feature>
<dbReference type="Pfam" id="PF09826">
    <property type="entry name" value="Beta_propel"/>
    <property type="match status" value="1"/>
</dbReference>
<name>A0A6J4N3P6_9ACTN</name>
<evidence type="ECO:0000256" key="1">
    <source>
        <dbReference type="SAM" id="MobiDB-lite"/>
    </source>
</evidence>
<evidence type="ECO:0000313" key="2">
    <source>
        <dbReference type="EMBL" id="CAA9376956.1"/>
    </source>
</evidence>
<sequence>MRSKLALGSLLVATTASLTVVITGLAGLAGDPSGSVGFLTPDAAATELVPFEDCDELLQWYVDEALPEVGPYGLGGWPMVLPTAAVAGEGMAMERVQGATPDSASDTASDSGSDAGEDVASSDTGTNVQEVGVDEPDRAKTDGEVVVHVRRNTLVVTDVTGPEAREVGSLELPEGLVQAELLLSGDTVLVIGRESSATWGGPAATDMLSRPVISSPVVLDDRSRLVEVSLEDPSAPRVVSEQTFGGRLLSARQHGDTVRLVLATSQPVIDFVEPNRERTEDEATEENRRILRASDIEDWLPTVRVGDGSSAPLVECGDVRHPKEGAGYGTIAVVTVDATAPTGLASLGVTTNGETVYASTDRLYLATWGGRNATEVHAFALDGSTTSYVASGKVPGVLRDRWSMDEHDGVLRLALAHGPGWSAKENGVTTVREDGNELEVAGSVRGLGPDEEIKSVRWFDDLAVVVTFRQTDPLYTVDLSDPAAPRTLGELKIPGFSEYLHPIGDDRLLGLGQDATNQGEVLGGQASLFDIGDLDAPARLDTLGLGRHAYPQAAYDPRTFTWLPERESGLAVVQDQWNGRSSLVEVQVLADGSLVAGDSWPLGWWSTGEARALPLPEGSSVAVVTDRVEVVTLSPR</sequence>
<dbReference type="InterPro" id="IPR019198">
    <property type="entry name" value="Beta_propeller_containing"/>
</dbReference>
<reference evidence="2" key="1">
    <citation type="submission" date="2020-02" db="EMBL/GenBank/DDBJ databases">
        <authorList>
            <person name="Meier V. D."/>
        </authorList>
    </citation>
    <scope>NUCLEOTIDE SEQUENCE</scope>
    <source>
        <strain evidence="2">AVDCRST_MAG47</strain>
    </source>
</reference>
<protein>
    <recommendedName>
        <fullName evidence="3">Beta propeller domain-containing protein</fullName>
    </recommendedName>
</protein>
<dbReference type="EMBL" id="CADCUK010000123">
    <property type="protein sequence ID" value="CAA9376956.1"/>
    <property type="molecule type" value="Genomic_DNA"/>
</dbReference>
<proteinExistence type="predicted"/>
<evidence type="ECO:0008006" key="3">
    <source>
        <dbReference type="Google" id="ProtNLM"/>
    </source>
</evidence>
<feature type="region of interest" description="Disordered" evidence="1">
    <location>
        <begin position="96"/>
        <end position="142"/>
    </location>
</feature>
<gene>
    <name evidence="2" type="ORF">AVDCRST_MAG47-1826</name>
</gene>